<gene>
    <name evidence="7" type="primary">ompV</name>
    <name evidence="7" type="ORF">GAK31_00223</name>
</gene>
<reference evidence="8" key="1">
    <citation type="journal article" date="2020" name="MBio">
        <title>Horizontal gene transfer to a defensive symbiont with a reduced genome amongst a multipartite beetle microbiome.</title>
        <authorList>
            <person name="Waterworth S.C."/>
            <person name="Florez L.V."/>
            <person name="Rees E.R."/>
            <person name="Hertweck C."/>
            <person name="Kaltenpoth M."/>
            <person name="Kwan J.C."/>
        </authorList>
    </citation>
    <scope>NUCLEOTIDE SEQUENCE [LARGE SCALE GENOMIC DNA]</scope>
</reference>
<dbReference type="AlphaFoldDB" id="A0A7V8JN03"/>
<name>A0A7V8JN03_STEMA</name>
<dbReference type="Proteomes" id="UP000487117">
    <property type="component" value="Unassembled WGS sequence"/>
</dbReference>
<accession>A0A7V8JN03</accession>
<proteinExistence type="inferred from homology"/>
<evidence type="ECO:0000256" key="2">
    <source>
        <dbReference type="ARBA" id="ARBA00005722"/>
    </source>
</evidence>
<dbReference type="PANTHER" id="PTHR38776">
    <property type="entry name" value="MLTA-INTERACTING PROTEIN-RELATED"/>
    <property type="match status" value="1"/>
</dbReference>
<sequence length="265" mass="28349">MMARPYAFPSARRTGLRAASCTALLAATALAAPLARADDALASPRAIGVAVASLQPPYQGADRRTLLLPVLRYDNRWLSVAGPQLDLKLWGEPSLYLRARLRYEPGLGYEASDAPVLAGMHDRRAGLWAGPVVGGALGEVQWQLEALADAGGANNGRQLVASLRRSWRLGSYLLTPRVEGGWVDADYAAYYMGVRADEAAPGRAAYAPGSSSFTRAGVRLERRIGRRQSVGLDLAATRLGGALRDSPIVDDRSLTTLSLGYLVDF</sequence>
<evidence type="ECO:0000256" key="4">
    <source>
        <dbReference type="ARBA" id="ARBA00023136"/>
    </source>
</evidence>
<comment type="caution">
    <text evidence="7">The sequence shown here is derived from an EMBL/GenBank/DDBJ whole genome shotgun (WGS) entry which is preliminary data.</text>
</comment>
<dbReference type="InterPro" id="IPR010583">
    <property type="entry name" value="MipA"/>
</dbReference>
<dbReference type="GO" id="GO:0009279">
    <property type="term" value="C:cell outer membrane"/>
    <property type="evidence" value="ECO:0007669"/>
    <property type="project" value="UniProtKB-SubCell"/>
</dbReference>
<keyword evidence="4" id="KW-0472">Membrane</keyword>
<dbReference type="EMBL" id="WNDS01000001">
    <property type="protein sequence ID" value="KAF1016964.1"/>
    <property type="molecule type" value="Genomic_DNA"/>
</dbReference>
<evidence type="ECO:0000313" key="8">
    <source>
        <dbReference type="Proteomes" id="UP000487117"/>
    </source>
</evidence>
<keyword evidence="5" id="KW-0998">Cell outer membrane</keyword>
<evidence type="ECO:0000313" key="7">
    <source>
        <dbReference type="EMBL" id="KAF1016964.1"/>
    </source>
</evidence>
<keyword evidence="3 6" id="KW-0732">Signal</keyword>
<organism evidence="7 8">
    <name type="scientific">Stenotrophomonas maltophilia</name>
    <name type="common">Pseudomonas maltophilia</name>
    <name type="synonym">Xanthomonas maltophilia</name>
    <dbReference type="NCBI Taxonomy" id="40324"/>
    <lineage>
        <taxon>Bacteria</taxon>
        <taxon>Pseudomonadati</taxon>
        <taxon>Pseudomonadota</taxon>
        <taxon>Gammaproteobacteria</taxon>
        <taxon>Lysobacterales</taxon>
        <taxon>Lysobacteraceae</taxon>
        <taxon>Stenotrophomonas</taxon>
        <taxon>Stenotrophomonas maltophilia group</taxon>
    </lineage>
</organism>
<evidence type="ECO:0000256" key="3">
    <source>
        <dbReference type="ARBA" id="ARBA00022729"/>
    </source>
</evidence>
<dbReference type="Pfam" id="PF06629">
    <property type="entry name" value="MipA"/>
    <property type="match status" value="1"/>
</dbReference>
<dbReference type="PROSITE" id="PS51318">
    <property type="entry name" value="TAT"/>
    <property type="match status" value="1"/>
</dbReference>
<comment type="similarity">
    <text evidence="2">Belongs to the MipA/OmpV family.</text>
</comment>
<evidence type="ECO:0000256" key="6">
    <source>
        <dbReference type="SAM" id="SignalP"/>
    </source>
</evidence>
<protein>
    <submittedName>
        <fullName evidence="7">Outer membrane protein OmpV</fullName>
    </submittedName>
</protein>
<evidence type="ECO:0000256" key="5">
    <source>
        <dbReference type="ARBA" id="ARBA00023237"/>
    </source>
</evidence>
<evidence type="ECO:0000256" key="1">
    <source>
        <dbReference type="ARBA" id="ARBA00004442"/>
    </source>
</evidence>
<comment type="subcellular location">
    <subcellularLocation>
        <location evidence="1">Cell outer membrane</location>
    </subcellularLocation>
</comment>
<dbReference type="PANTHER" id="PTHR38776:SF1">
    <property type="entry name" value="MLTA-INTERACTING PROTEIN-RELATED"/>
    <property type="match status" value="1"/>
</dbReference>
<feature type="chain" id="PRO_5030666919" evidence="6">
    <location>
        <begin position="32"/>
        <end position="265"/>
    </location>
</feature>
<dbReference type="InterPro" id="IPR006311">
    <property type="entry name" value="TAT_signal"/>
</dbReference>
<feature type="signal peptide" evidence="6">
    <location>
        <begin position="1"/>
        <end position="31"/>
    </location>
</feature>